<dbReference type="EMBL" id="FOFU01000009">
    <property type="protein sequence ID" value="SEQ71531.1"/>
    <property type="molecule type" value="Genomic_DNA"/>
</dbReference>
<dbReference type="GO" id="GO:0051539">
    <property type="term" value="F:4 iron, 4 sulfur cluster binding"/>
    <property type="evidence" value="ECO:0007669"/>
    <property type="project" value="UniProtKB-KW"/>
</dbReference>
<organism evidence="8 9">
    <name type="scientific">Treponema bryantii</name>
    <dbReference type="NCBI Taxonomy" id="163"/>
    <lineage>
        <taxon>Bacteria</taxon>
        <taxon>Pseudomonadati</taxon>
        <taxon>Spirochaetota</taxon>
        <taxon>Spirochaetia</taxon>
        <taxon>Spirochaetales</taxon>
        <taxon>Treponemataceae</taxon>
        <taxon>Treponema</taxon>
    </lineage>
</organism>
<proteinExistence type="predicted"/>
<dbReference type="PANTHER" id="PTHR30352">
    <property type="entry name" value="PYRUVATE FORMATE-LYASE-ACTIVATING ENZYME"/>
    <property type="match status" value="1"/>
</dbReference>
<gene>
    <name evidence="8" type="ORF">SAMN04487977_10937</name>
</gene>
<evidence type="ECO:0000256" key="6">
    <source>
        <dbReference type="ARBA" id="ARBA00023014"/>
    </source>
</evidence>
<evidence type="ECO:0000256" key="4">
    <source>
        <dbReference type="ARBA" id="ARBA00022723"/>
    </source>
</evidence>
<dbReference type="CDD" id="cd01335">
    <property type="entry name" value="Radical_SAM"/>
    <property type="match status" value="1"/>
</dbReference>
<evidence type="ECO:0000256" key="5">
    <source>
        <dbReference type="ARBA" id="ARBA00023004"/>
    </source>
</evidence>
<dbReference type="PANTHER" id="PTHR30352:SF13">
    <property type="entry name" value="GLYCYL-RADICAL ENZYME ACTIVATING ENZYME YJJW-RELATED"/>
    <property type="match status" value="1"/>
</dbReference>
<dbReference type="InterPro" id="IPR034457">
    <property type="entry name" value="Organic_radical-activating"/>
</dbReference>
<dbReference type="Proteomes" id="UP000182360">
    <property type="component" value="Unassembled WGS sequence"/>
</dbReference>
<dbReference type="InterPro" id="IPR058240">
    <property type="entry name" value="rSAM_sf"/>
</dbReference>
<keyword evidence="3" id="KW-0949">S-adenosyl-L-methionine</keyword>
<keyword evidence="6" id="KW-0411">Iron-sulfur</keyword>
<dbReference type="RefSeq" id="WP_074644797.1">
    <property type="nucleotide sequence ID" value="NZ_FOFU01000009.1"/>
</dbReference>
<dbReference type="InterPro" id="IPR012840">
    <property type="entry name" value="NrdG2"/>
</dbReference>
<reference evidence="8 9" key="1">
    <citation type="submission" date="2016-10" db="EMBL/GenBank/DDBJ databases">
        <authorList>
            <person name="de Groot N.N."/>
        </authorList>
    </citation>
    <scope>NUCLEOTIDE SEQUENCE [LARGE SCALE GENOMIC DNA]</scope>
    <source>
        <strain evidence="8 9">B25</strain>
    </source>
</reference>
<keyword evidence="9" id="KW-1185">Reference proteome</keyword>
<dbReference type="STRING" id="163.SAMN04487775_10274"/>
<keyword evidence="2" id="KW-0004">4Fe-4S</keyword>
<dbReference type="GO" id="GO:0046872">
    <property type="term" value="F:metal ion binding"/>
    <property type="evidence" value="ECO:0007669"/>
    <property type="project" value="UniProtKB-KW"/>
</dbReference>
<comment type="cofactor">
    <cofactor evidence="1">
        <name>[4Fe-4S] cluster</name>
        <dbReference type="ChEBI" id="CHEBI:49883"/>
    </cofactor>
</comment>
<keyword evidence="8" id="KW-0456">Lyase</keyword>
<evidence type="ECO:0000256" key="3">
    <source>
        <dbReference type="ARBA" id="ARBA00022691"/>
    </source>
</evidence>
<evidence type="ECO:0000313" key="8">
    <source>
        <dbReference type="EMBL" id="SEQ71531.1"/>
    </source>
</evidence>
<dbReference type="AlphaFoldDB" id="A0A1H9I9W3"/>
<dbReference type="Pfam" id="PF04055">
    <property type="entry name" value="Radical_SAM"/>
    <property type="match status" value="1"/>
</dbReference>
<evidence type="ECO:0000259" key="7">
    <source>
        <dbReference type="PROSITE" id="PS51918"/>
    </source>
</evidence>
<name>A0A1H9I9W3_9SPIR</name>
<keyword evidence="4" id="KW-0479">Metal-binding</keyword>
<dbReference type="SUPFAM" id="SSF102114">
    <property type="entry name" value="Radical SAM enzymes"/>
    <property type="match status" value="1"/>
</dbReference>
<keyword evidence="8" id="KW-0670">Pyruvate</keyword>
<dbReference type="Gene3D" id="3.20.20.70">
    <property type="entry name" value="Aldolase class I"/>
    <property type="match status" value="1"/>
</dbReference>
<evidence type="ECO:0000256" key="2">
    <source>
        <dbReference type="ARBA" id="ARBA00022485"/>
    </source>
</evidence>
<evidence type="ECO:0000313" key="9">
    <source>
        <dbReference type="Proteomes" id="UP000182360"/>
    </source>
</evidence>
<feature type="domain" description="Radical SAM core" evidence="7">
    <location>
        <begin position="19"/>
        <end position="251"/>
    </location>
</feature>
<sequence length="251" mass="27813">MSELDLNKPAGVLVKTTCVDFPGRVAGSFFLKGCNIRCPYCYNIGLVLEDSAYDSEPLSTVAELFAHLEKRQGILSGLVISGGEPILNPYTPVIIKKARELGYKIKIDTNGTLPEKLRALVENPELRPDFIAMDIKTTPSRYATLICGDKSPFFGKSDYFEKVLCESAEIVAAYPADCREWRTVLVPGLVTKEDITEMAKLLPQDASWQFAQFMNSNCLDPAYNDIYPYTDAEAGEIVEYAKSLIKGSSLR</sequence>
<keyword evidence="5" id="KW-0408">Iron</keyword>
<accession>A0A1H9I9W3</accession>
<dbReference type="SFLD" id="SFLDS00029">
    <property type="entry name" value="Radical_SAM"/>
    <property type="match status" value="1"/>
</dbReference>
<protein>
    <submittedName>
        <fullName evidence="8">Pyruvate formate lyase activating enzyme</fullName>
    </submittedName>
</protein>
<dbReference type="GO" id="GO:0016829">
    <property type="term" value="F:lyase activity"/>
    <property type="evidence" value="ECO:0007669"/>
    <property type="project" value="UniProtKB-KW"/>
</dbReference>
<dbReference type="InterPro" id="IPR007197">
    <property type="entry name" value="rSAM"/>
</dbReference>
<dbReference type="InterPro" id="IPR013785">
    <property type="entry name" value="Aldolase_TIM"/>
</dbReference>
<evidence type="ECO:0000256" key="1">
    <source>
        <dbReference type="ARBA" id="ARBA00001966"/>
    </source>
</evidence>
<dbReference type="PROSITE" id="PS51918">
    <property type="entry name" value="RADICAL_SAM"/>
    <property type="match status" value="1"/>
</dbReference>
<dbReference type="OrthoDB" id="9782387at2"/>
<dbReference type="SFLD" id="SFLDG01094">
    <property type="entry name" value="Uncharacterised_Radical_SAM_Su"/>
    <property type="match status" value="1"/>
</dbReference>